<dbReference type="RefSeq" id="XP_004036966.1">
    <property type="nucleotide sequence ID" value="XM_004036918.1"/>
</dbReference>
<dbReference type="PROSITE" id="PS00934">
    <property type="entry name" value="GLYOXALASE_I_1"/>
    <property type="match status" value="1"/>
</dbReference>
<dbReference type="OrthoDB" id="16820at2759"/>
<dbReference type="Proteomes" id="UP000008983">
    <property type="component" value="Unassembled WGS sequence"/>
</dbReference>
<organism evidence="3 4">
    <name type="scientific">Ichthyophthirius multifiliis</name>
    <name type="common">White spot disease agent</name>
    <name type="synonym">Ich</name>
    <dbReference type="NCBI Taxonomy" id="5932"/>
    <lineage>
        <taxon>Eukaryota</taxon>
        <taxon>Sar</taxon>
        <taxon>Alveolata</taxon>
        <taxon>Ciliophora</taxon>
        <taxon>Intramacronucleata</taxon>
        <taxon>Oligohymenophorea</taxon>
        <taxon>Hymenostomatida</taxon>
        <taxon>Ophryoglenina</taxon>
        <taxon>Ichthyophthirius</taxon>
    </lineage>
</organism>
<dbReference type="eggNOG" id="ENOG502RY94">
    <property type="taxonomic scope" value="Eukaryota"/>
</dbReference>
<dbReference type="EMBL" id="GL983530">
    <property type="protein sequence ID" value="EGR32980.1"/>
    <property type="molecule type" value="Genomic_DNA"/>
</dbReference>
<sequence>MFLTFSDLLAPFKVIQSKNKLSAQEQEQLEKQKSITEGEKQVKKLANIERGVILGEYGNQWTKLHWDMNIDRRGLGRNISHSNHIALVVSDIGASTYFYSDILGLQQIERPNFDRHGAWFTMGNIELHLIKGMPCVPFGDDLLVGHIALEVYDADVVLERLKKFQPMIDFQMNVSVPTAHEKSVVKQFFLRDPDGYYVEISNTQVLTEFCFGSCLNKNRIKKGYEEAVMKNQNFRRCNLVRK</sequence>
<dbReference type="InterPro" id="IPR004360">
    <property type="entry name" value="Glyas_Fos-R_dOase_dom"/>
</dbReference>
<gene>
    <name evidence="3" type="ORF">IMG5_064880</name>
</gene>
<accession>G0QP76</accession>
<dbReference type="Gene3D" id="3.10.180.10">
    <property type="entry name" value="2,3-Dihydroxybiphenyl 1,2-Dioxygenase, domain 1"/>
    <property type="match status" value="1"/>
</dbReference>
<dbReference type="SUPFAM" id="SSF54593">
    <property type="entry name" value="Glyoxalase/Bleomycin resistance protein/Dihydroxybiphenyl dioxygenase"/>
    <property type="match status" value="1"/>
</dbReference>
<dbReference type="AlphaFoldDB" id="G0QP76"/>
<name>G0QP76_ICHMU</name>
<dbReference type="GeneID" id="14909149"/>
<keyword evidence="1" id="KW-0479">Metal-binding</keyword>
<dbReference type="InterPro" id="IPR018146">
    <property type="entry name" value="Glyoxalase_1_CS"/>
</dbReference>
<evidence type="ECO:0000313" key="4">
    <source>
        <dbReference type="Proteomes" id="UP000008983"/>
    </source>
</evidence>
<dbReference type="InterPro" id="IPR037523">
    <property type="entry name" value="VOC_core"/>
</dbReference>
<proteinExistence type="predicted"/>
<evidence type="ECO:0000256" key="1">
    <source>
        <dbReference type="ARBA" id="ARBA00022723"/>
    </source>
</evidence>
<dbReference type="InParanoid" id="G0QP76"/>
<evidence type="ECO:0000313" key="3">
    <source>
        <dbReference type="EMBL" id="EGR32980.1"/>
    </source>
</evidence>
<evidence type="ECO:0000259" key="2">
    <source>
        <dbReference type="PROSITE" id="PS51819"/>
    </source>
</evidence>
<dbReference type="Pfam" id="PF00903">
    <property type="entry name" value="Glyoxalase"/>
    <property type="match status" value="1"/>
</dbReference>
<dbReference type="PANTHER" id="PTHR46142">
    <property type="match status" value="1"/>
</dbReference>
<dbReference type="InterPro" id="IPR029068">
    <property type="entry name" value="Glyas_Bleomycin-R_OHBP_Dase"/>
</dbReference>
<feature type="domain" description="VOC" evidence="2">
    <location>
        <begin position="81"/>
        <end position="203"/>
    </location>
</feature>
<dbReference type="PANTHER" id="PTHR46142:SF3">
    <property type="entry name" value="F18B13.24 PROTEIN"/>
    <property type="match status" value="1"/>
</dbReference>
<dbReference type="GO" id="GO:0004462">
    <property type="term" value="F:lactoylglutathione lyase activity"/>
    <property type="evidence" value="ECO:0007669"/>
    <property type="project" value="InterPro"/>
</dbReference>
<dbReference type="GO" id="GO:0046872">
    <property type="term" value="F:metal ion binding"/>
    <property type="evidence" value="ECO:0007669"/>
    <property type="project" value="UniProtKB-KW"/>
</dbReference>
<protein>
    <recommendedName>
        <fullName evidence="2">VOC domain-containing protein</fullName>
    </recommendedName>
</protein>
<keyword evidence="4" id="KW-1185">Reference proteome</keyword>
<dbReference type="PROSITE" id="PS51819">
    <property type="entry name" value="VOC"/>
    <property type="match status" value="1"/>
</dbReference>
<reference evidence="3 4" key="1">
    <citation type="submission" date="2011-07" db="EMBL/GenBank/DDBJ databases">
        <authorList>
            <person name="Coyne R."/>
            <person name="Brami D."/>
            <person name="Johnson J."/>
            <person name="Hostetler J."/>
            <person name="Hannick L."/>
            <person name="Clark T."/>
            <person name="Cassidy-Hanley D."/>
            <person name="Inman J."/>
        </authorList>
    </citation>
    <scope>NUCLEOTIDE SEQUENCE [LARGE SCALE GENOMIC DNA]</scope>
    <source>
        <strain evidence="3 4">G5</strain>
    </source>
</reference>